<dbReference type="GO" id="GO:0005524">
    <property type="term" value="F:ATP binding"/>
    <property type="evidence" value="ECO:0007669"/>
    <property type="project" value="UniProtKB-UniRule"/>
</dbReference>
<comment type="similarity">
    <text evidence="1 8">Belongs to the class-II aminoacyl-tRNA synthetase family.</text>
</comment>
<dbReference type="PRINTS" id="PR01045">
    <property type="entry name" value="TRNASYNTHGB"/>
</dbReference>
<dbReference type="InterPro" id="IPR006194">
    <property type="entry name" value="Gly-tRNA-synth_heterodimer"/>
</dbReference>
<comment type="subunit">
    <text evidence="8">Tetramer of two alpha and two beta subunits.</text>
</comment>
<dbReference type="NCBIfam" id="TIGR00211">
    <property type="entry name" value="glyS"/>
    <property type="match status" value="1"/>
</dbReference>
<gene>
    <name evidence="8 9" type="primary">glyS</name>
    <name evidence="9" type="ORF">QQ91_0014580</name>
</gene>
<comment type="catalytic activity">
    <reaction evidence="7 8">
        <text>tRNA(Gly) + glycine + ATP = glycyl-tRNA(Gly) + AMP + diphosphate</text>
        <dbReference type="Rhea" id="RHEA:16013"/>
        <dbReference type="Rhea" id="RHEA-COMP:9664"/>
        <dbReference type="Rhea" id="RHEA-COMP:9683"/>
        <dbReference type="ChEBI" id="CHEBI:30616"/>
        <dbReference type="ChEBI" id="CHEBI:33019"/>
        <dbReference type="ChEBI" id="CHEBI:57305"/>
        <dbReference type="ChEBI" id="CHEBI:78442"/>
        <dbReference type="ChEBI" id="CHEBI:78522"/>
        <dbReference type="ChEBI" id="CHEBI:456215"/>
        <dbReference type="EC" id="6.1.1.14"/>
    </reaction>
</comment>
<dbReference type="SUPFAM" id="SSF109604">
    <property type="entry name" value="HD-domain/PDEase-like"/>
    <property type="match status" value="1"/>
</dbReference>
<sequence>MTNFLLEVGVEELPAQFVASALAQWQQRIPQSLSDHLLTAQTIQVYGTPRRLAVLIEGLPEQQPQQREEIKGPPAKAAFKKGQPTQAAEGFAKKQGVSIDDFEIRPTEKGEFVFIQKVTEGQPTAAVLQALIPDWIFKLEGKRFMRWSNGDLRFSRPIRWLVALLDDQILPLTLENDGQVIYSDRRSQVHRVLHPAPLSIPTAKAYVGTLANGFVMVDPQQRQQVIETQIQQQADQVQGMASIPTDLIQEVVHLVEWPTALVGSFEAEFLAIPAEVTITEMISHQRYFPVLNPSNPQELLPHFIAVSNGDPQKSDLIRAGNERVIRARLSDGQFFYRADQAIPLVQYLPKLETVTFQEDLGSMRSKADRIMAIAARIAKQLKLSQKQTQHIERAALLCKADLVTQMVGEFPELQGVMGEKYARASEEPEEVARAIAEHYQPRNAEDQLPQTLGGQVVAMADRLDTLVSIFGLGMKPSGSSDPFALRRSANAIVSIIWEAGLGIDLHQLIQDTSAEFSQIFGKQAEVAALQAQIQEFFIQRVRTLLQEDRRIDYDLVNAVLSEGDPEAQARALTDVLDVRDRAEFLQSLRQSGDLDQVFETVNRASRLAQKGELSKQILDPKQVIDTQAFAAHSEQAFYDALLELLPQTTAAQASRDYRSLVTGLAAIAPVVSQFFDGEDSVLVMAEDPQVRSNRLNLLGLLRNHARVLGDFGEIVKS</sequence>
<organism evidence="9 10">
    <name type="scientific">Lyngbya confervoides BDU141951</name>
    <dbReference type="NCBI Taxonomy" id="1574623"/>
    <lineage>
        <taxon>Bacteria</taxon>
        <taxon>Bacillati</taxon>
        <taxon>Cyanobacteriota</taxon>
        <taxon>Cyanophyceae</taxon>
        <taxon>Oscillatoriophycideae</taxon>
        <taxon>Oscillatoriales</taxon>
        <taxon>Microcoleaceae</taxon>
        <taxon>Lyngbya</taxon>
    </lineage>
</organism>
<evidence type="ECO:0000256" key="8">
    <source>
        <dbReference type="HAMAP-Rule" id="MF_00255"/>
    </source>
</evidence>
<comment type="caution">
    <text evidence="9">The sequence shown here is derived from an EMBL/GenBank/DDBJ whole genome shotgun (WGS) entry which is preliminary data.</text>
</comment>
<comment type="subcellular location">
    <subcellularLocation>
        <location evidence="8">Cytoplasm</location>
    </subcellularLocation>
</comment>
<dbReference type="GO" id="GO:0006426">
    <property type="term" value="P:glycyl-tRNA aminoacylation"/>
    <property type="evidence" value="ECO:0007669"/>
    <property type="project" value="UniProtKB-UniRule"/>
</dbReference>
<reference evidence="9 10" key="1">
    <citation type="journal article" date="2015" name="Genome Announc.">
        <title>Draft Genome Sequence of Filamentous Marine Cyanobacterium Lyngbya confervoides Strain BDU141951.</title>
        <authorList>
            <person name="Chandrababunaidu M.M."/>
            <person name="Sen D."/>
            <person name="Tripathy S."/>
        </authorList>
    </citation>
    <scope>NUCLEOTIDE SEQUENCE [LARGE SCALE GENOMIC DNA]</scope>
    <source>
        <strain evidence="9 10">BDU141951</strain>
    </source>
</reference>
<dbReference type="PANTHER" id="PTHR30075">
    <property type="entry name" value="GLYCYL-TRNA SYNTHETASE"/>
    <property type="match status" value="1"/>
</dbReference>
<keyword evidence="2 8" id="KW-0436">Ligase</keyword>
<keyword evidence="5 8" id="KW-0648">Protein biosynthesis</keyword>
<evidence type="ECO:0000256" key="5">
    <source>
        <dbReference type="ARBA" id="ARBA00022917"/>
    </source>
</evidence>
<dbReference type="CDD" id="cd00077">
    <property type="entry name" value="HDc"/>
    <property type="match status" value="1"/>
</dbReference>
<keyword evidence="10" id="KW-1185">Reference proteome</keyword>
<keyword evidence="3 8" id="KW-0547">Nucleotide-binding</keyword>
<dbReference type="EMBL" id="JTHE03000085">
    <property type="protein sequence ID" value="MCM1984047.1"/>
    <property type="molecule type" value="Genomic_DNA"/>
</dbReference>
<evidence type="ECO:0000256" key="3">
    <source>
        <dbReference type="ARBA" id="ARBA00022741"/>
    </source>
</evidence>
<dbReference type="Pfam" id="PF02092">
    <property type="entry name" value="tRNA_synt_2f"/>
    <property type="match status" value="1"/>
</dbReference>
<keyword evidence="6 8" id="KW-0030">Aminoacyl-tRNA synthetase</keyword>
<evidence type="ECO:0000256" key="1">
    <source>
        <dbReference type="ARBA" id="ARBA00008226"/>
    </source>
</evidence>
<evidence type="ECO:0000256" key="4">
    <source>
        <dbReference type="ARBA" id="ARBA00022840"/>
    </source>
</evidence>
<dbReference type="InterPro" id="IPR003607">
    <property type="entry name" value="HD/PDEase_dom"/>
</dbReference>
<name>A0ABD4T5Q6_9CYAN</name>
<dbReference type="GO" id="GO:0004820">
    <property type="term" value="F:glycine-tRNA ligase activity"/>
    <property type="evidence" value="ECO:0007669"/>
    <property type="project" value="UniProtKB-UniRule"/>
</dbReference>
<dbReference type="Proteomes" id="UP000031561">
    <property type="component" value="Unassembled WGS sequence"/>
</dbReference>
<dbReference type="PANTHER" id="PTHR30075:SF2">
    <property type="entry name" value="GLYCINE--TRNA LIGASE, CHLOROPLASTIC_MITOCHONDRIAL 2"/>
    <property type="match status" value="1"/>
</dbReference>
<keyword evidence="8" id="KW-0963">Cytoplasm</keyword>
<keyword evidence="4 8" id="KW-0067">ATP-binding</keyword>
<dbReference type="RefSeq" id="WP_166282958.1">
    <property type="nucleotide sequence ID" value="NZ_JTHE03000085.1"/>
</dbReference>
<evidence type="ECO:0000256" key="7">
    <source>
        <dbReference type="ARBA" id="ARBA00047937"/>
    </source>
</evidence>
<evidence type="ECO:0000313" key="10">
    <source>
        <dbReference type="Proteomes" id="UP000031561"/>
    </source>
</evidence>
<dbReference type="InterPro" id="IPR015944">
    <property type="entry name" value="Gly-tRNA-synth_bsu"/>
</dbReference>
<dbReference type="PROSITE" id="PS50861">
    <property type="entry name" value="AA_TRNA_LIGASE_II_GLYAB"/>
    <property type="match status" value="1"/>
</dbReference>
<protein>
    <recommendedName>
        <fullName evidence="8">Glycine--tRNA ligase beta subunit</fullName>
        <ecNumber evidence="8">6.1.1.14</ecNumber>
    </recommendedName>
    <alternativeName>
        <fullName evidence="8">Glycyl-tRNA synthetase beta subunit</fullName>
        <shortName evidence="8">GlyRS</shortName>
    </alternativeName>
</protein>
<dbReference type="EC" id="6.1.1.14" evidence="8"/>
<dbReference type="HAMAP" id="MF_00255">
    <property type="entry name" value="Gly_tRNA_synth_beta"/>
    <property type="match status" value="1"/>
</dbReference>
<dbReference type="AlphaFoldDB" id="A0ABD4T5Q6"/>
<evidence type="ECO:0000256" key="6">
    <source>
        <dbReference type="ARBA" id="ARBA00023146"/>
    </source>
</evidence>
<evidence type="ECO:0000256" key="2">
    <source>
        <dbReference type="ARBA" id="ARBA00022598"/>
    </source>
</evidence>
<evidence type="ECO:0000313" key="9">
    <source>
        <dbReference type="EMBL" id="MCM1984047.1"/>
    </source>
</evidence>
<dbReference type="GO" id="GO:0005737">
    <property type="term" value="C:cytoplasm"/>
    <property type="evidence" value="ECO:0007669"/>
    <property type="project" value="UniProtKB-SubCell"/>
</dbReference>
<proteinExistence type="inferred from homology"/>
<accession>A0ABD4T5Q6</accession>